<feature type="compositionally biased region" description="Basic residues" evidence="1">
    <location>
        <begin position="210"/>
        <end position="220"/>
    </location>
</feature>
<feature type="compositionally biased region" description="Basic residues" evidence="1">
    <location>
        <begin position="266"/>
        <end position="275"/>
    </location>
</feature>
<keyword evidence="3" id="KW-1185">Reference proteome</keyword>
<evidence type="ECO:0000313" key="3">
    <source>
        <dbReference type="Proteomes" id="UP001295684"/>
    </source>
</evidence>
<feature type="region of interest" description="Disordered" evidence="1">
    <location>
        <begin position="1"/>
        <end position="20"/>
    </location>
</feature>
<dbReference type="AlphaFoldDB" id="A0AAD1XLN6"/>
<dbReference type="Proteomes" id="UP001295684">
    <property type="component" value="Unassembled WGS sequence"/>
</dbReference>
<feature type="region of interest" description="Disordered" evidence="1">
    <location>
        <begin position="266"/>
        <end position="291"/>
    </location>
</feature>
<sequence length="291" mass="32499">MSEDFEMSGDSSASSWASSEVSEDVQADYTAGFYDSYIGISEASSPMKKLINLEKKSEIVPRRKGTYTKHPKKPFGFEYKDSNSNKQIGLYYSQRKPSIAYKEPPKSTYTHSPKIFFSKPAHKFRLQKVKNPHRAPLKINLNTSTIILPPKINQTVNINLYDRANPIPRSGGSSTKLNLVYKSMNGQEDLSCMARKSLGNKYASKGNRTCPKKKAKKRPAWRTSGLRSLKSNDYYQSANPSTSLDFSSQLAYLAGTSNKIPVWVKKTKKASHTRGRTSEGSQLGGKTLDNS</sequence>
<feature type="region of interest" description="Disordered" evidence="1">
    <location>
        <begin position="203"/>
        <end position="223"/>
    </location>
</feature>
<gene>
    <name evidence="2" type="ORF">ECRASSUSDP1_LOCUS16406</name>
</gene>
<organism evidence="2 3">
    <name type="scientific">Euplotes crassus</name>
    <dbReference type="NCBI Taxonomy" id="5936"/>
    <lineage>
        <taxon>Eukaryota</taxon>
        <taxon>Sar</taxon>
        <taxon>Alveolata</taxon>
        <taxon>Ciliophora</taxon>
        <taxon>Intramacronucleata</taxon>
        <taxon>Spirotrichea</taxon>
        <taxon>Hypotrichia</taxon>
        <taxon>Euplotida</taxon>
        <taxon>Euplotidae</taxon>
        <taxon>Moneuplotes</taxon>
    </lineage>
</organism>
<name>A0AAD1XLN6_EUPCR</name>
<feature type="compositionally biased region" description="Low complexity" evidence="1">
    <location>
        <begin position="8"/>
        <end position="20"/>
    </location>
</feature>
<protein>
    <submittedName>
        <fullName evidence="2">Uncharacterized protein</fullName>
    </submittedName>
</protein>
<reference evidence="2" key="1">
    <citation type="submission" date="2023-07" db="EMBL/GenBank/DDBJ databases">
        <authorList>
            <consortium name="AG Swart"/>
            <person name="Singh M."/>
            <person name="Singh A."/>
            <person name="Seah K."/>
            <person name="Emmerich C."/>
        </authorList>
    </citation>
    <scope>NUCLEOTIDE SEQUENCE</scope>
    <source>
        <strain evidence="2">DP1</strain>
    </source>
</reference>
<comment type="caution">
    <text evidence="2">The sequence shown here is derived from an EMBL/GenBank/DDBJ whole genome shotgun (WGS) entry which is preliminary data.</text>
</comment>
<evidence type="ECO:0000256" key="1">
    <source>
        <dbReference type="SAM" id="MobiDB-lite"/>
    </source>
</evidence>
<proteinExistence type="predicted"/>
<evidence type="ECO:0000313" key="2">
    <source>
        <dbReference type="EMBL" id="CAI2375046.1"/>
    </source>
</evidence>
<dbReference type="EMBL" id="CAMPGE010016493">
    <property type="protein sequence ID" value="CAI2375046.1"/>
    <property type="molecule type" value="Genomic_DNA"/>
</dbReference>
<accession>A0AAD1XLN6</accession>